<dbReference type="SMART" id="SM00382">
    <property type="entry name" value="AAA"/>
    <property type="match status" value="1"/>
</dbReference>
<dbReference type="SUPFAM" id="SSF52540">
    <property type="entry name" value="P-loop containing nucleoside triphosphate hydrolases"/>
    <property type="match status" value="1"/>
</dbReference>
<accession>A0A976RTE5</accession>
<dbReference type="PANTHER" id="PTHR43158:SF7">
    <property type="entry name" value="ABC TRANSPORTER, ATP-BINDING PROTEIN"/>
    <property type="match status" value="1"/>
</dbReference>
<protein>
    <submittedName>
        <fullName evidence="4">ABC transporter ATP-binding protein</fullName>
    </submittedName>
</protein>
<dbReference type="GO" id="GO:0005524">
    <property type="term" value="F:ATP binding"/>
    <property type="evidence" value="ECO:0007669"/>
    <property type="project" value="UniProtKB-KW"/>
</dbReference>
<dbReference type="RefSeq" id="WP_260117111.1">
    <property type="nucleotide sequence ID" value="NZ_CP093361.1"/>
</dbReference>
<dbReference type="PROSITE" id="PS50893">
    <property type="entry name" value="ABC_TRANSPORTER_2"/>
    <property type="match status" value="1"/>
</dbReference>
<gene>
    <name evidence="4" type="ORF">MOO44_03880</name>
</gene>
<dbReference type="KEGG" id="lbe:MOO44_03880"/>
<dbReference type="PANTHER" id="PTHR43158">
    <property type="entry name" value="SKFA PEPTIDE EXPORT ATP-BINDING PROTEIN SKFE"/>
    <property type="match status" value="1"/>
</dbReference>
<keyword evidence="5" id="KW-1185">Reference proteome</keyword>
<dbReference type="GO" id="GO:0016887">
    <property type="term" value="F:ATP hydrolysis activity"/>
    <property type="evidence" value="ECO:0007669"/>
    <property type="project" value="InterPro"/>
</dbReference>
<name>A0A976RTE5_9LACO</name>
<dbReference type="Gene3D" id="3.40.50.300">
    <property type="entry name" value="P-loop containing nucleotide triphosphate hydrolases"/>
    <property type="match status" value="1"/>
</dbReference>
<dbReference type="Proteomes" id="UP000831181">
    <property type="component" value="Chromosome"/>
</dbReference>
<evidence type="ECO:0000259" key="3">
    <source>
        <dbReference type="PROSITE" id="PS50893"/>
    </source>
</evidence>
<evidence type="ECO:0000313" key="4">
    <source>
        <dbReference type="EMBL" id="UQS87306.1"/>
    </source>
</evidence>
<dbReference type="InterPro" id="IPR003439">
    <property type="entry name" value="ABC_transporter-like_ATP-bd"/>
</dbReference>
<dbReference type="AlphaFoldDB" id="A0A976RTE5"/>
<dbReference type="PROSITE" id="PS00211">
    <property type="entry name" value="ABC_TRANSPORTER_1"/>
    <property type="match status" value="1"/>
</dbReference>
<feature type="domain" description="ABC transporter" evidence="3">
    <location>
        <begin position="3"/>
        <end position="206"/>
    </location>
</feature>
<proteinExistence type="predicted"/>
<dbReference type="InterPro" id="IPR027417">
    <property type="entry name" value="P-loop_NTPase"/>
</dbReference>
<sequence>MTLRVNKLTVSFPNQRVINNFTYTFNDKGLYLIVAPNGSGKTTIFRAILGLINSSNQGITINERPISSQRSKLFYYESSNWFDLNLSGLDYLKFVKSQWHSTVPVESVIKLWNMQGYVKKAIRKYSLGMKQKLLIAMYLISDADYMIMDEINNGLDEDSRKQLMQILNQMAQSKCIITSSHYKDEIMPYANTVLTIKNCQVVSSDD</sequence>
<evidence type="ECO:0000313" key="5">
    <source>
        <dbReference type="Proteomes" id="UP000831181"/>
    </source>
</evidence>
<evidence type="ECO:0000256" key="2">
    <source>
        <dbReference type="ARBA" id="ARBA00022840"/>
    </source>
</evidence>
<dbReference type="Pfam" id="PF00005">
    <property type="entry name" value="ABC_tran"/>
    <property type="match status" value="1"/>
</dbReference>
<keyword evidence="1" id="KW-0547">Nucleotide-binding</keyword>
<evidence type="ECO:0000256" key="1">
    <source>
        <dbReference type="ARBA" id="ARBA00022741"/>
    </source>
</evidence>
<dbReference type="InterPro" id="IPR003593">
    <property type="entry name" value="AAA+_ATPase"/>
</dbReference>
<dbReference type="EMBL" id="CP093361">
    <property type="protein sequence ID" value="UQS87306.1"/>
    <property type="molecule type" value="Genomic_DNA"/>
</dbReference>
<organism evidence="4 5">
    <name type="scientific">Nicoliella spurrieriana</name>
    <dbReference type="NCBI Taxonomy" id="2925830"/>
    <lineage>
        <taxon>Bacteria</taxon>
        <taxon>Bacillati</taxon>
        <taxon>Bacillota</taxon>
        <taxon>Bacilli</taxon>
        <taxon>Lactobacillales</taxon>
        <taxon>Lactobacillaceae</taxon>
        <taxon>Nicoliella</taxon>
    </lineage>
</organism>
<reference evidence="4" key="1">
    <citation type="journal article" date="2022" name="Int. J. Syst. Evol. Microbiol.">
        <title>Apilactobacillus apisilvae sp. nov., Nicolia spurrieriana gen. nov. sp. nov., Bombilactobacillus folatiphilus sp. nov. and Bombilactobacillus thymidiniphilus sp. nov., four new lactic acid bacterial isolates from stingless bees Tetragonula carbonaria and Austroplebeia australis.</title>
        <authorList>
            <person name="Oliphant S.A."/>
            <person name="Watson-Haigh N.S."/>
            <person name="Sumby K.M."/>
            <person name="Gardner J."/>
            <person name="Groom S."/>
            <person name="Jiranek V."/>
        </authorList>
    </citation>
    <scope>NUCLEOTIDE SEQUENCE</scope>
    <source>
        <strain evidence="4">SGEP1_A5</strain>
    </source>
</reference>
<dbReference type="InterPro" id="IPR017871">
    <property type="entry name" value="ABC_transporter-like_CS"/>
</dbReference>
<keyword evidence="2 4" id="KW-0067">ATP-binding</keyword>